<name>A0A9P8GLN2_AURME</name>
<feature type="non-terminal residue" evidence="2">
    <location>
        <position position="1"/>
    </location>
</feature>
<dbReference type="EMBL" id="JAHFYH010000006">
    <property type="protein sequence ID" value="KAH0231160.1"/>
    <property type="molecule type" value="Genomic_DNA"/>
</dbReference>
<proteinExistence type="predicted"/>
<reference evidence="2" key="1">
    <citation type="journal article" date="2021" name="J Fungi (Basel)">
        <title>Virulence traits and population genomics of the black yeast Aureobasidium melanogenum.</title>
        <authorList>
            <person name="Cernosa A."/>
            <person name="Sun X."/>
            <person name="Gostincar C."/>
            <person name="Fang C."/>
            <person name="Gunde-Cimerman N."/>
            <person name="Song Z."/>
        </authorList>
    </citation>
    <scope>NUCLEOTIDE SEQUENCE</scope>
    <source>
        <strain evidence="2">EXF-8016</strain>
    </source>
</reference>
<dbReference type="Proteomes" id="UP000767238">
    <property type="component" value="Unassembled WGS sequence"/>
</dbReference>
<feature type="compositionally biased region" description="Acidic residues" evidence="1">
    <location>
        <begin position="129"/>
        <end position="147"/>
    </location>
</feature>
<feature type="region of interest" description="Disordered" evidence="1">
    <location>
        <begin position="239"/>
        <end position="262"/>
    </location>
</feature>
<accession>A0A9P8GLN2</accession>
<dbReference type="AlphaFoldDB" id="A0A9P8GLN2"/>
<evidence type="ECO:0000256" key="1">
    <source>
        <dbReference type="SAM" id="MobiDB-lite"/>
    </source>
</evidence>
<sequence length="378" mass="42648">MPTGQTQLRFGVREKALEPGSIKDIRRMLNPATRGTRIRNHKTISGHMFIEVDCVRRVKRTGRWAYVRNFLVLGEDPHEEGCVAAMYLTDGPNPQARTTHMRSHMIDRHKYLLPARRRRPKPDAAGSMGDDDTNDDDENAEPDSDDDYSWRDGLDLSNRPGSPDADLDVDVEPEPEHNQDVVPDDDQDIVNMDDIDDYIHMGNDTINADQNRFDHYDDRSPSPTFIPHSRDNSPEIITRAFHDTPDDDDTDMDPNPTRLDSDLDDDLIFISQSPKQPKLEPRVEPGPEVTTTNRNAMLRSIDNFIDLTGEPDTEVIDLNGLRIRLSTEAAQASNSETARASNSSSSKIETDICIHSRTVTTPWPLETLEHNLSSSTAI</sequence>
<organism evidence="2 3">
    <name type="scientific">Aureobasidium melanogenum</name>
    <name type="common">Aureobasidium pullulans var. melanogenum</name>
    <dbReference type="NCBI Taxonomy" id="46634"/>
    <lineage>
        <taxon>Eukaryota</taxon>
        <taxon>Fungi</taxon>
        <taxon>Dikarya</taxon>
        <taxon>Ascomycota</taxon>
        <taxon>Pezizomycotina</taxon>
        <taxon>Dothideomycetes</taxon>
        <taxon>Dothideomycetidae</taxon>
        <taxon>Dothideales</taxon>
        <taxon>Saccotheciaceae</taxon>
        <taxon>Aureobasidium</taxon>
    </lineage>
</organism>
<gene>
    <name evidence="2" type="ORF">KCV03_g1417</name>
</gene>
<feature type="region of interest" description="Disordered" evidence="1">
    <location>
        <begin position="92"/>
        <end position="189"/>
    </location>
</feature>
<reference evidence="2" key="2">
    <citation type="submission" date="2021-08" db="EMBL/GenBank/DDBJ databases">
        <authorList>
            <person name="Gostincar C."/>
            <person name="Sun X."/>
            <person name="Song Z."/>
            <person name="Gunde-Cimerman N."/>
        </authorList>
    </citation>
    <scope>NUCLEOTIDE SEQUENCE</scope>
    <source>
        <strain evidence="2">EXF-8016</strain>
    </source>
</reference>
<comment type="caution">
    <text evidence="2">The sequence shown here is derived from an EMBL/GenBank/DDBJ whole genome shotgun (WGS) entry which is preliminary data.</text>
</comment>
<protein>
    <submittedName>
        <fullName evidence="2">Uncharacterized protein</fullName>
    </submittedName>
</protein>
<evidence type="ECO:0000313" key="2">
    <source>
        <dbReference type="EMBL" id="KAH0231160.1"/>
    </source>
</evidence>
<dbReference type="OrthoDB" id="3940424at2759"/>
<evidence type="ECO:0000313" key="3">
    <source>
        <dbReference type="Proteomes" id="UP000767238"/>
    </source>
</evidence>